<dbReference type="PANTHER" id="PTHR32134">
    <property type="entry name" value="FNIP REPEAT-CONTAINING PROTEIN"/>
    <property type="match status" value="1"/>
</dbReference>
<dbReference type="InterPro" id="IPR008615">
    <property type="entry name" value="FNIP"/>
</dbReference>
<gene>
    <name evidence="2" type="ORF">Esi_0160_0048</name>
</gene>
<proteinExistence type="predicted"/>
<dbReference type="OrthoDB" id="10364209at2759"/>
<reference evidence="2 3" key="1">
    <citation type="journal article" date="2010" name="Nature">
        <title>The Ectocarpus genome and the independent evolution of multicellularity in brown algae.</title>
        <authorList>
            <person name="Cock J.M."/>
            <person name="Sterck L."/>
            <person name="Rouze P."/>
            <person name="Scornet D."/>
            <person name="Allen A.E."/>
            <person name="Amoutzias G."/>
            <person name="Anthouard V."/>
            <person name="Artiguenave F."/>
            <person name="Aury J.M."/>
            <person name="Badger J.H."/>
            <person name="Beszteri B."/>
            <person name="Billiau K."/>
            <person name="Bonnet E."/>
            <person name="Bothwell J.H."/>
            <person name="Bowler C."/>
            <person name="Boyen C."/>
            <person name="Brownlee C."/>
            <person name="Carrano C.J."/>
            <person name="Charrier B."/>
            <person name="Cho G.Y."/>
            <person name="Coelho S.M."/>
            <person name="Collen J."/>
            <person name="Corre E."/>
            <person name="Da Silva C."/>
            <person name="Delage L."/>
            <person name="Delaroque N."/>
            <person name="Dittami S.M."/>
            <person name="Doulbeau S."/>
            <person name="Elias M."/>
            <person name="Farnham G."/>
            <person name="Gachon C.M."/>
            <person name="Gschloessl B."/>
            <person name="Heesch S."/>
            <person name="Jabbari K."/>
            <person name="Jubin C."/>
            <person name="Kawai H."/>
            <person name="Kimura K."/>
            <person name="Kloareg B."/>
            <person name="Kupper F.C."/>
            <person name="Lang D."/>
            <person name="Le Bail A."/>
            <person name="Leblanc C."/>
            <person name="Lerouge P."/>
            <person name="Lohr M."/>
            <person name="Lopez P.J."/>
            <person name="Martens C."/>
            <person name="Maumus F."/>
            <person name="Michel G."/>
            <person name="Miranda-Saavedra D."/>
            <person name="Morales J."/>
            <person name="Moreau H."/>
            <person name="Motomura T."/>
            <person name="Nagasato C."/>
            <person name="Napoli C.A."/>
            <person name="Nelson D.R."/>
            <person name="Nyvall-Collen P."/>
            <person name="Peters A.F."/>
            <person name="Pommier C."/>
            <person name="Potin P."/>
            <person name="Poulain J."/>
            <person name="Quesneville H."/>
            <person name="Read B."/>
            <person name="Rensing S.A."/>
            <person name="Ritter A."/>
            <person name="Rousvoal S."/>
            <person name="Samanta M."/>
            <person name="Samson G."/>
            <person name="Schroeder D.C."/>
            <person name="Segurens B."/>
            <person name="Strittmatter M."/>
            <person name="Tonon T."/>
            <person name="Tregear J.W."/>
            <person name="Valentin K."/>
            <person name="von Dassow P."/>
            <person name="Yamagishi T."/>
            <person name="Van de Peer Y."/>
            <person name="Wincker P."/>
        </authorList>
    </citation>
    <scope>NUCLEOTIDE SEQUENCE [LARGE SCALE GENOMIC DNA]</scope>
    <source>
        <strain evidence="3">Ec32 / CCAP1310/4</strain>
    </source>
</reference>
<organism evidence="2 3">
    <name type="scientific">Ectocarpus siliculosus</name>
    <name type="common">Brown alga</name>
    <name type="synonym">Conferva siliculosa</name>
    <dbReference type="NCBI Taxonomy" id="2880"/>
    <lineage>
        <taxon>Eukaryota</taxon>
        <taxon>Sar</taxon>
        <taxon>Stramenopiles</taxon>
        <taxon>Ochrophyta</taxon>
        <taxon>PX clade</taxon>
        <taxon>Phaeophyceae</taxon>
        <taxon>Ectocarpales</taxon>
        <taxon>Ectocarpaceae</taxon>
        <taxon>Ectocarpus</taxon>
    </lineage>
</organism>
<dbReference type="InterPro" id="IPR051251">
    <property type="entry name" value="STK_FNIP-Repeat"/>
</dbReference>
<dbReference type="Pfam" id="PF05725">
    <property type="entry name" value="FNIP"/>
    <property type="match status" value="1"/>
</dbReference>
<dbReference type="InParanoid" id="D7FLS2"/>
<feature type="compositionally biased region" description="Basic and acidic residues" evidence="1">
    <location>
        <begin position="333"/>
        <end position="343"/>
    </location>
</feature>
<feature type="region of interest" description="Disordered" evidence="1">
    <location>
        <begin position="1"/>
        <end position="38"/>
    </location>
</feature>
<evidence type="ECO:0000313" key="2">
    <source>
        <dbReference type="EMBL" id="CBJ29747.1"/>
    </source>
</evidence>
<dbReference type="Proteomes" id="UP000002630">
    <property type="component" value="Linkage Group LG09"/>
</dbReference>
<protein>
    <submittedName>
        <fullName evidence="2">Uncharacterized protein</fullName>
    </submittedName>
</protein>
<sequence length="679" mass="68896">MDPYGTSRQDSDPLSFPPQDPYEHQQQQQANKRARMDYGGVAASGGLRVGGSMGPAAGVPYDDYGGIASDGGGGGVLSYQAPFETYGEGSRGVSGRGRGGGGAAAASTAGGGGVLGTSYYGGAGDGLEEVRGGIVGGAAAFHGTSGVGTTAALYGNTGNTGGVGVGRYTGYPEASRGTSYGSGVPGTAAAAGGEGVAATRGYGTSGGIGDRYGGGGGMREVVPADGYEDVRSGMVGGGYRTTNYSSGTGGGLAMAGSDGAGYGGGRRGGGSALPYDEYRSEFYPSGGLGTGGGSGGGGHVWPGSSAAGRGGSGGYGVSMGATAGVGGAGARGRGRDPGRIRGDDAAGMHATGDIASTIGSVASMLADGGGGGGAVDDDGGGPKATPGVVDKHAVEEDDGIEDEGPLGGWTEVESWEFARLPLEGKTRKPCPREVSGPIHVFDGKRKPGATGWPPGITWMVSETYKGTLEGINWPPSLVGVVLTGFNRPIKHVDWPEGLLELYLRGPFDQAIEEARFPESLKTLSFGACFNRPVEEAEFPQGLEGLYFGDKDKGYERAKFNQPLAGMAWPASLKQLSAGQAFDQSLEGADWPDTLEVINIMGSKKQPVEDIEWPPGLKQIHVSGRLRKESPKAAWPRGCKVYAWSFSSRAAVEPTPTFGKTNVGLSNFSGHNSEQVMFEY</sequence>
<name>D7FLS2_ECTSI</name>
<keyword evidence="3" id="KW-1185">Reference proteome</keyword>
<dbReference type="EMBL" id="FN649734">
    <property type="protein sequence ID" value="CBJ29747.1"/>
    <property type="molecule type" value="Genomic_DNA"/>
</dbReference>
<dbReference type="AlphaFoldDB" id="D7FLS2"/>
<dbReference type="PANTHER" id="PTHR32134:SF92">
    <property type="entry name" value="FNIP REPEAT-CONTAINING PROTEIN"/>
    <property type="match status" value="1"/>
</dbReference>
<evidence type="ECO:0000256" key="1">
    <source>
        <dbReference type="SAM" id="MobiDB-lite"/>
    </source>
</evidence>
<evidence type="ECO:0000313" key="3">
    <source>
        <dbReference type="Proteomes" id="UP000002630"/>
    </source>
</evidence>
<feature type="region of interest" description="Disordered" evidence="1">
    <location>
        <begin position="324"/>
        <end position="343"/>
    </location>
</feature>
<accession>D7FLS2</accession>
<dbReference type="EMBL" id="FN648144">
    <property type="protein sequence ID" value="CBJ29747.1"/>
    <property type="molecule type" value="Genomic_DNA"/>
</dbReference>
<feature type="region of interest" description="Disordered" evidence="1">
    <location>
        <begin position="90"/>
        <end position="109"/>
    </location>
</feature>